<feature type="transmembrane region" description="Helical" evidence="1">
    <location>
        <begin position="76"/>
        <end position="97"/>
    </location>
</feature>
<dbReference type="Proteomes" id="UP001209540">
    <property type="component" value="Unassembled WGS sequence"/>
</dbReference>
<sequence length="132" mass="14973">MALWFWSLCSSSPCHSSSGPVDEASIISTLVPARTIHHLLVTLVKHRVIHLLVVFVAFFFAVTPVYFDYLCCGSPLVLFSSTLGMIIHLILFFFCLLCFFSCRVFIVSYLHPLIILTTYFFPSKLLSIIHLL</sequence>
<comment type="caution">
    <text evidence="3">The sequence shown here is derived from an EMBL/GenBank/DDBJ whole genome shotgun (WGS) entry which is preliminary data.</text>
</comment>
<protein>
    <submittedName>
        <fullName evidence="3">Uncharacterized protein</fullName>
    </submittedName>
</protein>
<reference evidence="3" key="1">
    <citation type="journal article" date="2022" name="IScience">
        <title>Evolution of zygomycete secretomes and the origins of terrestrial fungal ecologies.</title>
        <authorList>
            <person name="Chang Y."/>
            <person name="Wang Y."/>
            <person name="Mondo S."/>
            <person name="Ahrendt S."/>
            <person name="Andreopoulos W."/>
            <person name="Barry K."/>
            <person name="Beard J."/>
            <person name="Benny G.L."/>
            <person name="Blankenship S."/>
            <person name="Bonito G."/>
            <person name="Cuomo C."/>
            <person name="Desiro A."/>
            <person name="Gervers K.A."/>
            <person name="Hundley H."/>
            <person name="Kuo A."/>
            <person name="LaButti K."/>
            <person name="Lang B.F."/>
            <person name="Lipzen A."/>
            <person name="O'Donnell K."/>
            <person name="Pangilinan J."/>
            <person name="Reynolds N."/>
            <person name="Sandor L."/>
            <person name="Smith M.E."/>
            <person name="Tsang A."/>
            <person name="Grigoriev I.V."/>
            <person name="Stajich J.E."/>
            <person name="Spatafora J.W."/>
        </authorList>
    </citation>
    <scope>NUCLEOTIDE SEQUENCE</scope>
    <source>
        <strain evidence="3">RSA 2281</strain>
    </source>
</reference>
<feature type="chain" id="PRO_5042002856" evidence="2">
    <location>
        <begin position="17"/>
        <end position="132"/>
    </location>
</feature>
<evidence type="ECO:0000256" key="1">
    <source>
        <dbReference type="SAM" id="Phobius"/>
    </source>
</evidence>
<keyword evidence="4" id="KW-1185">Reference proteome</keyword>
<feature type="signal peptide" evidence="2">
    <location>
        <begin position="1"/>
        <end position="16"/>
    </location>
</feature>
<name>A0AAD5KBC3_9FUNG</name>
<accession>A0AAD5KBC3</accession>
<dbReference type="EMBL" id="JAIXMP010000002">
    <property type="protein sequence ID" value="KAI9277298.1"/>
    <property type="molecule type" value="Genomic_DNA"/>
</dbReference>
<keyword evidence="1" id="KW-0812">Transmembrane</keyword>
<evidence type="ECO:0000256" key="2">
    <source>
        <dbReference type="SAM" id="SignalP"/>
    </source>
</evidence>
<gene>
    <name evidence="3" type="ORF">BDA99DRAFT_131005</name>
</gene>
<feature type="transmembrane region" description="Helical" evidence="1">
    <location>
        <begin position="104"/>
        <end position="122"/>
    </location>
</feature>
<keyword evidence="1" id="KW-0472">Membrane</keyword>
<keyword evidence="2" id="KW-0732">Signal</keyword>
<keyword evidence="1" id="KW-1133">Transmembrane helix</keyword>
<evidence type="ECO:0000313" key="4">
    <source>
        <dbReference type="Proteomes" id="UP001209540"/>
    </source>
</evidence>
<evidence type="ECO:0000313" key="3">
    <source>
        <dbReference type="EMBL" id="KAI9277298.1"/>
    </source>
</evidence>
<proteinExistence type="predicted"/>
<dbReference type="AlphaFoldDB" id="A0AAD5KBC3"/>
<feature type="transmembrane region" description="Helical" evidence="1">
    <location>
        <begin position="51"/>
        <end position="70"/>
    </location>
</feature>
<organism evidence="3 4">
    <name type="scientific">Phascolomyces articulosus</name>
    <dbReference type="NCBI Taxonomy" id="60185"/>
    <lineage>
        <taxon>Eukaryota</taxon>
        <taxon>Fungi</taxon>
        <taxon>Fungi incertae sedis</taxon>
        <taxon>Mucoromycota</taxon>
        <taxon>Mucoromycotina</taxon>
        <taxon>Mucoromycetes</taxon>
        <taxon>Mucorales</taxon>
        <taxon>Lichtheimiaceae</taxon>
        <taxon>Phascolomyces</taxon>
    </lineage>
</organism>
<reference evidence="3" key="2">
    <citation type="submission" date="2023-02" db="EMBL/GenBank/DDBJ databases">
        <authorList>
            <consortium name="DOE Joint Genome Institute"/>
            <person name="Mondo S.J."/>
            <person name="Chang Y."/>
            <person name="Wang Y."/>
            <person name="Ahrendt S."/>
            <person name="Andreopoulos W."/>
            <person name="Barry K."/>
            <person name="Beard J."/>
            <person name="Benny G.L."/>
            <person name="Blankenship S."/>
            <person name="Bonito G."/>
            <person name="Cuomo C."/>
            <person name="Desiro A."/>
            <person name="Gervers K.A."/>
            <person name="Hundley H."/>
            <person name="Kuo A."/>
            <person name="LaButti K."/>
            <person name="Lang B.F."/>
            <person name="Lipzen A."/>
            <person name="O'Donnell K."/>
            <person name="Pangilinan J."/>
            <person name="Reynolds N."/>
            <person name="Sandor L."/>
            <person name="Smith M.W."/>
            <person name="Tsang A."/>
            <person name="Grigoriev I.V."/>
            <person name="Stajich J.E."/>
            <person name="Spatafora J.W."/>
        </authorList>
    </citation>
    <scope>NUCLEOTIDE SEQUENCE</scope>
    <source>
        <strain evidence="3">RSA 2281</strain>
    </source>
</reference>